<dbReference type="PANTHER" id="PTHR43364:SF4">
    <property type="entry name" value="NAD(P)-LINKED OXIDOREDUCTASE SUPERFAMILY PROTEIN"/>
    <property type="match status" value="1"/>
</dbReference>
<dbReference type="Gene3D" id="3.20.20.100">
    <property type="entry name" value="NADP-dependent oxidoreductase domain"/>
    <property type="match status" value="1"/>
</dbReference>
<dbReference type="Pfam" id="PF00248">
    <property type="entry name" value="Aldo_ket_red"/>
    <property type="match status" value="1"/>
</dbReference>
<sequence>MRYKKFGKTGLEVSEICLGTWGIGGAGWDAHSDEERMDAIKAALDCGINFIDTAPAYNAGRAEQYIGETLHCLGARKHVILTTKCGNKYVDGKYIRCGSEALIRRQCEESLRNLQTDYIDLYLVHWPDPNVSMEETIGAVAQLKKEGKILHAGVSNFTKEQIEEAGKYCEIEAYQPQYSMLDGDNEAVIRWAAAQGMGIMSYGTLGGGILTGTYREVRTFGETDNRNRFYSYFREPLFSKVMELLEVMDAIAAERGVPLAQIAVNWTLQQPFITSCIAGAQSRKKVEENCAGLEWQLTEDEMHRLDQAIQRYQFPVQCGEVYQRR</sequence>
<evidence type="ECO:0000256" key="1">
    <source>
        <dbReference type="ARBA" id="ARBA00023002"/>
    </source>
</evidence>
<dbReference type="InterPro" id="IPR050523">
    <property type="entry name" value="AKR_Detox_Biosynth"/>
</dbReference>
<name>A0A3E2TH46_9FIRM</name>
<evidence type="ECO:0000259" key="2">
    <source>
        <dbReference type="Pfam" id="PF00248"/>
    </source>
</evidence>
<protein>
    <submittedName>
        <fullName evidence="3">Aldo/keto reductase</fullName>
    </submittedName>
</protein>
<dbReference type="PRINTS" id="PR00069">
    <property type="entry name" value="ALDKETRDTASE"/>
</dbReference>
<dbReference type="GO" id="GO:0016491">
    <property type="term" value="F:oxidoreductase activity"/>
    <property type="evidence" value="ECO:0007669"/>
    <property type="project" value="UniProtKB-KW"/>
</dbReference>
<dbReference type="AlphaFoldDB" id="A0A3E2TH46"/>
<comment type="caution">
    <text evidence="3">The sequence shown here is derived from an EMBL/GenBank/DDBJ whole genome shotgun (WGS) entry which is preliminary data.</text>
</comment>
<evidence type="ECO:0000313" key="4">
    <source>
        <dbReference type="Proteomes" id="UP000260773"/>
    </source>
</evidence>
<organism evidence="3 4">
    <name type="scientific">Coprococcus catus</name>
    <dbReference type="NCBI Taxonomy" id="116085"/>
    <lineage>
        <taxon>Bacteria</taxon>
        <taxon>Bacillati</taxon>
        <taxon>Bacillota</taxon>
        <taxon>Clostridia</taxon>
        <taxon>Lachnospirales</taxon>
        <taxon>Lachnospiraceae</taxon>
        <taxon>Coprococcus</taxon>
    </lineage>
</organism>
<proteinExistence type="predicted"/>
<gene>
    <name evidence="3" type="ORF">DW070_13685</name>
</gene>
<dbReference type="InterPro" id="IPR023210">
    <property type="entry name" value="NADP_OxRdtase_dom"/>
</dbReference>
<keyword evidence="1" id="KW-0560">Oxidoreductase</keyword>
<dbReference type="CDD" id="cd19084">
    <property type="entry name" value="AKR_AKR11B1-like"/>
    <property type="match status" value="1"/>
</dbReference>
<dbReference type="Proteomes" id="UP000260773">
    <property type="component" value="Unassembled WGS sequence"/>
</dbReference>
<feature type="domain" description="NADP-dependent oxidoreductase" evidence="2">
    <location>
        <begin position="15"/>
        <end position="309"/>
    </location>
</feature>
<dbReference type="PANTHER" id="PTHR43364">
    <property type="entry name" value="NADH-SPECIFIC METHYLGLYOXAL REDUCTASE-RELATED"/>
    <property type="match status" value="1"/>
</dbReference>
<dbReference type="InterPro" id="IPR036812">
    <property type="entry name" value="NAD(P)_OxRdtase_dom_sf"/>
</dbReference>
<reference evidence="3 4" key="1">
    <citation type="submission" date="2018-08" db="EMBL/GenBank/DDBJ databases">
        <title>A genome reference for cultivated species of the human gut microbiota.</title>
        <authorList>
            <person name="Zou Y."/>
            <person name="Xue W."/>
            <person name="Luo G."/>
        </authorList>
    </citation>
    <scope>NUCLEOTIDE SEQUENCE [LARGE SCALE GENOMIC DNA]</scope>
    <source>
        <strain evidence="3 4">AF45-17</strain>
    </source>
</reference>
<dbReference type="InterPro" id="IPR020471">
    <property type="entry name" value="AKR"/>
</dbReference>
<dbReference type="EMBL" id="QVEP01000043">
    <property type="protein sequence ID" value="RGB75755.1"/>
    <property type="molecule type" value="Genomic_DNA"/>
</dbReference>
<accession>A0A3E2TH46</accession>
<evidence type="ECO:0000313" key="3">
    <source>
        <dbReference type="EMBL" id="RGB75755.1"/>
    </source>
</evidence>
<dbReference type="SUPFAM" id="SSF51430">
    <property type="entry name" value="NAD(P)-linked oxidoreductase"/>
    <property type="match status" value="1"/>
</dbReference>
<dbReference type="GO" id="GO:0005829">
    <property type="term" value="C:cytosol"/>
    <property type="evidence" value="ECO:0007669"/>
    <property type="project" value="TreeGrafter"/>
</dbReference>